<feature type="compositionally biased region" description="Basic and acidic residues" evidence="1">
    <location>
        <begin position="136"/>
        <end position="148"/>
    </location>
</feature>
<sequence length="615" mass="69371">MKYFKWSNDETVVVLNHIDWCLDNKKDYWQTIHSKFNEETGRVPDESQIVTRLKYICQKQTPRIDYKHLIDRGTKVLEDATIAGPILEAIKHGRDNLSLGVSGKCRKEIPPSQAGLSQHGKQQRKKKRRLTNDCNSFHDKPSGSRENSRPVTNHSVVDRKRKRANSVSYNDNASSLELSKPETVTLGTTTESDLPGQLRSSESEDNVSHIHKRLEALEEEVKSLSALGQNTERALKMAIHCITWVFREQVGPKNKIPNEIFSTMELVEGTIKDDPSDAFVRLIKDLQQANVIRQKYQEIVSDLIGQRNYGRKVEYPPLPLPSELAEDWRRIRSPLKDTMVVNVAPISRINLAMTGSFSNTHLANLANHLEGGTYEARPWISTRHVYLDNPAAAQHLLAVALCQLLFCGTETMCEVTPASRAFQIYRTMTDDREEIRRIDTIAFQLFSKQPCFDTEVLPGRIQKIQKCLEACAREFATTIGCKSPFRHLDFMSVEAVKHALSLKRALMLSVFEYEIYFATPGMDFNPVWMDAENENGESLDPLTCAKMKVSICVFPGLVQAPTKKLPADADISTALLQAKSFFPPAQKASPSLKHDIIVAKAVVLVHEAGMNAFQP</sequence>
<dbReference type="EMBL" id="PDXA01000067">
    <property type="protein sequence ID" value="RYN34597.1"/>
    <property type="molecule type" value="Genomic_DNA"/>
</dbReference>
<dbReference type="Proteomes" id="UP000292402">
    <property type="component" value="Unassembled WGS sequence"/>
</dbReference>
<gene>
    <name evidence="2" type="ORF">AA0114_g11829</name>
</gene>
<feature type="region of interest" description="Disordered" evidence="1">
    <location>
        <begin position="106"/>
        <end position="206"/>
    </location>
</feature>
<organism evidence="2 3">
    <name type="scientific">Alternaria tenuissima</name>
    <dbReference type="NCBI Taxonomy" id="119927"/>
    <lineage>
        <taxon>Eukaryota</taxon>
        <taxon>Fungi</taxon>
        <taxon>Dikarya</taxon>
        <taxon>Ascomycota</taxon>
        <taxon>Pezizomycotina</taxon>
        <taxon>Dothideomycetes</taxon>
        <taxon>Pleosporomycetidae</taxon>
        <taxon>Pleosporales</taxon>
        <taxon>Pleosporineae</taxon>
        <taxon>Pleosporaceae</taxon>
        <taxon>Alternaria</taxon>
        <taxon>Alternaria sect. Alternaria</taxon>
        <taxon>Alternaria alternata complex</taxon>
    </lineage>
</organism>
<accession>A0A4Q4M315</accession>
<evidence type="ECO:0000313" key="2">
    <source>
        <dbReference type="EMBL" id="RYN34597.1"/>
    </source>
</evidence>
<comment type="caution">
    <text evidence="2">The sequence shown here is derived from an EMBL/GenBank/DDBJ whole genome shotgun (WGS) entry which is preliminary data.</text>
</comment>
<name>A0A4Q4M315_9PLEO</name>
<protein>
    <submittedName>
        <fullName evidence="2">Uncharacterized protein</fullName>
    </submittedName>
</protein>
<reference evidence="3" key="1">
    <citation type="journal article" date="2019" name="bioRxiv">
        <title>Genomics, evolutionary history and diagnostics of the Alternaria alternata species group including apple and Asian pear pathotypes.</title>
        <authorList>
            <person name="Armitage A.D."/>
            <person name="Cockerton H.M."/>
            <person name="Sreenivasaprasad S."/>
            <person name="Woodhall J.W."/>
            <person name="Lane C.R."/>
            <person name="Harrison R.J."/>
            <person name="Clarkson J.P."/>
        </authorList>
    </citation>
    <scope>NUCLEOTIDE SEQUENCE [LARGE SCALE GENOMIC DNA]</scope>
    <source>
        <strain evidence="3">FERA 1082</strain>
    </source>
</reference>
<proteinExistence type="predicted"/>
<dbReference type="AlphaFoldDB" id="A0A4Q4M315"/>
<evidence type="ECO:0000313" key="3">
    <source>
        <dbReference type="Proteomes" id="UP000292402"/>
    </source>
</evidence>
<feature type="compositionally biased region" description="Polar residues" evidence="1">
    <location>
        <begin position="165"/>
        <end position="177"/>
    </location>
</feature>
<evidence type="ECO:0000256" key="1">
    <source>
        <dbReference type="SAM" id="MobiDB-lite"/>
    </source>
</evidence>